<evidence type="ECO:0000256" key="3">
    <source>
        <dbReference type="ARBA" id="ARBA00022917"/>
    </source>
</evidence>
<dbReference type="HAMAP" id="MF_00075">
    <property type="entry name" value="IF_1"/>
    <property type="match status" value="1"/>
</dbReference>
<dbReference type="Pfam" id="PF01176">
    <property type="entry name" value="eIF-1a"/>
    <property type="match status" value="1"/>
</dbReference>
<reference evidence="8" key="1">
    <citation type="journal article" date="2019" name="Int. J. Syst. Evol. Microbiol.">
        <title>The Global Catalogue of Microorganisms (GCM) 10K type strain sequencing project: providing services to taxonomists for standard genome sequencing and annotation.</title>
        <authorList>
            <consortium name="The Broad Institute Genomics Platform"/>
            <consortium name="The Broad Institute Genome Sequencing Center for Infectious Disease"/>
            <person name="Wu L."/>
            <person name="Ma J."/>
        </authorList>
    </citation>
    <scope>NUCLEOTIDE SEQUENCE [LARGE SCALE GENOMIC DNA]</scope>
    <source>
        <strain evidence="8">CGMCC 1.16026</strain>
    </source>
</reference>
<dbReference type="InterPro" id="IPR003029">
    <property type="entry name" value="S1_domain"/>
</dbReference>
<keyword evidence="2 4" id="KW-0396">Initiation factor</keyword>
<dbReference type="SMART" id="SM00316">
    <property type="entry name" value="S1"/>
    <property type="match status" value="1"/>
</dbReference>
<evidence type="ECO:0000256" key="4">
    <source>
        <dbReference type="HAMAP-Rule" id="MF_00075"/>
    </source>
</evidence>
<dbReference type="PROSITE" id="PS50832">
    <property type="entry name" value="S1_IF1_TYPE"/>
    <property type="match status" value="1"/>
</dbReference>
<dbReference type="CDD" id="cd04451">
    <property type="entry name" value="S1_IF1"/>
    <property type="match status" value="1"/>
</dbReference>
<dbReference type="EMBL" id="JBHSWI010000001">
    <property type="protein sequence ID" value="MFC6645636.1"/>
    <property type="molecule type" value="Genomic_DNA"/>
</dbReference>
<evidence type="ECO:0000313" key="8">
    <source>
        <dbReference type="Proteomes" id="UP001596391"/>
    </source>
</evidence>
<keyword evidence="4" id="KW-0699">rRNA-binding</keyword>
<comment type="similarity">
    <text evidence="1 4">Belongs to the IF-1 family.</text>
</comment>
<keyword evidence="8" id="KW-1185">Reference proteome</keyword>
<evidence type="ECO:0000256" key="2">
    <source>
        <dbReference type="ARBA" id="ARBA00022540"/>
    </source>
</evidence>
<dbReference type="InterPro" id="IPR012340">
    <property type="entry name" value="NA-bd_OB-fold"/>
</dbReference>
<dbReference type="PANTHER" id="PTHR33370:SF1">
    <property type="entry name" value="TRANSLATION INITIATION FACTOR IF-1, CHLOROPLASTIC"/>
    <property type="match status" value="1"/>
</dbReference>
<keyword evidence="3 4" id="KW-0648">Protein biosynthesis</keyword>
<comment type="function">
    <text evidence="4">One of the essential components for the initiation of protein synthesis. Stabilizes the binding of IF-2 and IF-3 on the 30S subunit to which N-formylmethionyl-tRNA(fMet) subsequently binds. Helps modulate mRNA selection, yielding the 30S pre-initiation complex (PIC). Upon addition of the 50S ribosomal subunit IF-1, IF-2 and IF-3 are released leaving the mature 70S translation initiation complex.</text>
</comment>
<gene>
    <name evidence="4 7" type="primary">infA</name>
    <name evidence="7" type="ORF">ACFQBQ_08585</name>
</gene>
<proteinExistence type="inferred from homology"/>
<evidence type="ECO:0000256" key="5">
    <source>
        <dbReference type="NCBIfam" id="TIGR00008"/>
    </source>
</evidence>
<dbReference type="Proteomes" id="UP001596391">
    <property type="component" value="Unassembled WGS sequence"/>
</dbReference>
<comment type="subunit">
    <text evidence="4">Component of the 30S ribosomal translation pre-initiation complex which assembles on the 30S ribosome in the order IF-2 and IF-3, IF-1 and N-formylmethionyl-tRNA(fMet); mRNA recruitment can occur at any time during PIC assembly.</text>
</comment>
<keyword evidence="4" id="KW-0963">Cytoplasm</keyword>
<evidence type="ECO:0000256" key="1">
    <source>
        <dbReference type="ARBA" id="ARBA00010939"/>
    </source>
</evidence>
<comment type="caution">
    <text evidence="7">The sequence shown here is derived from an EMBL/GenBank/DDBJ whole genome shotgun (WGS) entry which is preliminary data.</text>
</comment>
<feature type="domain" description="S1-like" evidence="6">
    <location>
        <begin position="1"/>
        <end position="72"/>
    </location>
</feature>
<dbReference type="SUPFAM" id="SSF50249">
    <property type="entry name" value="Nucleic acid-binding proteins"/>
    <property type="match status" value="1"/>
</dbReference>
<dbReference type="InterPro" id="IPR004368">
    <property type="entry name" value="TIF_IF1"/>
</dbReference>
<sequence>MSKEDAIEVMATVVDILPNALFKVELENKHQVLAHVSGRMRKNFIRILTGDRVAIELSPYDLSRGRIVYRYK</sequence>
<dbReference type="GO" id="GO:0003743">
    <property type="term" value="F:translation initiation factor activity"/>
    <property type="evidence" value="ECO:0007669"/>
    <property type="project" value="UniProtKB-KW"/>
</dbReference>
<comment type="subcellular location">
    <subcellularLocation>
        <location evidence="4">Cytoplasm</location>
    </subcellularLocation>
</comment>
<keyword evidence="4" id="KW-0694">RNA-binding</keyword>
<dbReference type="InterPro" id="IPR006196">
    <property type="entry name" value="RNA-binding_domain_S1_IF1"/>
</dbReference>
<protein>
    <recommendedName>
        <fullName evidence="4 5">Translation initiation factor IF-1</fullName>
    </recommendedName>
</protein>
<organism evidence="7 8">
    <name type="scientific">Granulicella cerasi</name>
    <dbReference type="NCBI Taxonomy" id="741063"/>
    <lineage>
        <taxon>Bacteria</taxon>
        <taxon>Pseudomonadati</taxon>
        <taxon>Acidobacteriota</taxon>
        <taxon>Terriglobia</taxon>
        <taxon>Terriglobales</taxon>
        <taxon>Acidobacteriaceae</taxon>
        <taxon>Granulicella</taxon>
    </lineage>
</organism>
<accession>A0ABW1Z8V5</accession>
<dbReference type="RefSeq" id="WP_263371993.1">
    <property type="nucleotide sequence ID" value="NZ_JAGSYD010000003.1"/>
</dbReference>
<dbReference type="Gene3D" id="2.40.50.140">
    <property type="entry name" value="Nucleic acid-binding proteins"/>
    <property type="match status" value="1"/>
</dbReference>
<dbReference type="NCBIfam" id="TIGR00008">
    <property type="entry name" value="infA"/>
    <property type="match status" value="1"/>
</dbReference>
<evidence type="ECO:0000313" key="7">
    <source>
        <dbReference type="EMBL" id="MFC6645636.1"/>
    </source>
</evidence>
<name>A0ABW1Z8V5_9BACT</name>
<dbReference type="PANTHER" id="PTHR33370">
    <property type="entry name" value="TRANSLATION INITIATION FACTOR IF-1, CHLOROPLASTIC"/>
    <property type="match status" value="1"/>
</dbReference>
<evidence type="ECO:0000259" key="6">
    <source>
        <dbReference type="PROSITE" id="PS50832"/>
    </source>
</evidence>